<dbReference type="SUPFAM" id="SSF46955">
    <property type="entry name" value="Putative DNA-binding domain"/>
    <property type="match status" value="1"/>
</dbReference>
<feature type="domain" description="HTH merR-type" evidence="2">
    <location>
        <begin position="12"/>
        <end position="78"/>
    </location>
</feature>
<sequence>MENAAEYGTLSKEVAIHLNINPNTLRRWSLELEKHGYTFERNSKGQRIYYERDIHSLSECKMILEKGQSMENATKSIASEFIERKNAEKTLGVILDTSENNENVTLSKRDLESIVESAVTKAMEKEREAILEALELKMNNAIEQRDRMLMQSMNQKIEEKRIEITESTEKEQEKKSIFNWFKKKK</sequence>
<comment type="caution">
    <text evidence="3">The sequence shown here is derived from an EMBL/GenBank/DDBJ whole genome shotgun (WGS) entry which is preliminary data.</text>
</comment>
<dbReference type="InterPro" id="IPR009061">
    <property type="entry name" value="DNA-bd_dom_put_sf"/>
</dbReference>
<evidence type="ECO:0000256" key="1">
    <source>
        <dbReference type="SAM" id="Coils"/>
    </source>
</evidence>
<reference evidence="3 4" key="1">
    <citation type="submission" date="2016-01" db="EMBL/GenBank/DDBJ databases">
        <title>Investigation of taxonomic status of Bacillus aminovorans.</title>
        <authorList>
            <person name="Verma A."/>
            <person name="Pal Y."/>
            <person name="Krishnamurthi S."/>
        </authorList>
    </citation>
    <scope>NUCLEOTIDE SEQUENCE [LARGE SCALE GENOMIC DNA]</scope>
    <source>
        <strain evidence="3 4">DSM 4337</strain>
    </source>
</reference>
<dbReference type="InterPro" id="IPR000551">
    <property type="entry name" value="MerR-type_HTH_dom"/>
</dbReference>
<keyword evidence="1" id="KW-0175">Coiled coil</keyword>
<dbReference type="Pfam" id="PF13411">
    <property type="entry name" value="MerR_1"/>
    <property type="match status" value="1"/>
</dbReference>
<name>A0A177KW86_9BACI</name>
<gene>
    <name evidence="3" type="ORF">AWH48_18950</name>
</gene>
<dbReference type="OrthoDB" id="2467384at2"/>
<keyword evidence="3" id="KW-0238">DNA-binding</keyword>
<dbReference type="Gene3D" id="1.10.1660.10">
    <property type="match status" value="1"/>
</dbReference>
<organism evidence="3 4">
    <name type="scientific">Domibacillus aminovorans</name>
    <dbReference type="NCBI Taxonomy" id="29332"/>
    <lineage>
        <taxon>Bacteria</taxon>
        <taxon>Bacillati</taxon>
        <taxon>Bacillota</taxon>
        <taxon>Bacilli</taxon>
        <taxon>Bacillales</taxon>
        <taxon>Bacillaceae</taxon>
        <taxon>Domibacillus</taxon>
    </lineage>
</organism>
<evidence type="ECO:0000313" key="3">
    <source>
        <dbReference type="EMBL" id="OAH57620.1"/>
    </source>
</evidence>
<dbReference type="GO" id="GO:0003677">
    <property type="term" value="F:DNA binding"/>
    <property type="evidence" value="ECO:0007669"/>
    <property type="project" value="UniProtKB-KW"/>
</dbReference>
<protein>
    <submittedName>
        <fullName evidence="3">DNA-binding protein</fullName>
    </submittedName>
</protein>
<evidence type="ECO:0000313" key="4">
    <source>
        <dbReference type="Proteomes" id="UP000077271"/>
    </source>
</evidence>
<dbReference type="EMBL" id="LQWZ01000013">
    <property type="protein sequence ID" value="OAH57620.1"/>
    <property type="molecule type" value="Genomic_DNA"/>
</dbReference>
<proteinExistence type="predicted"/>
<feature type="coiled-coil region" evidence="1">
    <location>
        <begin position="124"/>
        <end position="170"/>
    </location>
</feature>
<accession>A0A177KW86</accession>
<evidence type="ECO:0000259" key="2">
    <source>
        <dbReference type="Pfam" id="PF13411"/>
    </source>
</evidence>
<dbReference type="AlphaFoldDB" id="A0A177KW86"/>
<dbReference type="GO" id="GO:0006355">
    <property type="term" value="P:regulation of DNA-templated transcription"/>
    <property type="evidence" value="ECO:0007669"/>
    <property type="project" value="InterPro"/>
</dbReference>
<dbReference type="Proteomes" id="UP000077271">
    <property type="component" value="Unassembled WGS sequence"/>
</dbReference>